<keyword evidence="6" id="KW-1133">Transmembrane helix</keyword>
<evidence type="ECO:0000256" key="6">
    <source>
        <dbReference type="SAM" id="Phobius"/>
    </source>
</evidence>
<dbReference type="HOGENOM" id="CLU_087859_0_0_11"/>
<keyword evidence="9" id="KW-1185">Reference proteome</keyword>
<dbReference type="Gene3D" id="2.60.40.1220">
    <property type="match status" value="1"/>
</dbReference>
<dbReference type="PANTHER" id="PTHR34820">
    <property type="entry name" value="INNER MEMBRANE PROTEIN YEBZ"/>
    <property type="match status" value="1"/>
</dbReference>
<dbReference type="InterPro" id="IPR014756">
    <property type="entry name" value="Ig_E-set"/>
</dbReference>
<feature type="transmembrane region" description="Helical" evidence="6">
    <location>
        <begin position="226"/>
        <end position="246"/>
    </location>
</feature>
<dbReference type="eggNOG" id="COG2372">
    <property type="taxonomic scope" value="Bacteria"/>
</dbReference>
<feature type="transmembrane region" description="Helical" evidence="6">
    <location>
        <begin position="47"/>
        <end position="68"/>
    </location>
</feature>
<feature type="region of interest" description="Disordered" evidence="5">
    <location>
        <begin position="248"/>
        <end position="276"/>
    </location>
</feature>
<dbReference type="Proteomes" id="UP000008460">
    <property type="component" value="Chromosome"/>
</dbReference>
<keyword evidence="6" id="KW-0472">Membrane</keyword>
<evidence type="ECO:0000256" key="4">
    <source>
        <dbReference type="ARBA" id="ARBA00023008"/>
    </source>
</evidence>
<dbReference type="EMBL" id="CP002666">
    <property type="protein sequence ID" value="AEE44403.1"/>
    <property type="molecule type" value="Genomic_DNA"/>
</dbReference>
<evidence type="ECO:0000256" key="1">
    <source>
        <dbReference type="ARBA" id="ARBA00004196"/>
    </source>
</evidence>
<dbReference type="KEGG" id="cfi:Celf_0258"/>
<feature type="region of interest" description="Disordered" evidence="5">
    <location>
        <begin position="1"/>
        <end position="43"/>
    </location>
</feature>
<keyword evidence="2" id="KW-0479">Metal-binding</keyword>
<reference evidence="8 9" key="1">
    <citation type="submission" date="2011-04" db="EMBL/GenBank/DDBJ databases">
        <title>Complete sequence of Cellulomonas fimi ATCC 484.</title>
        <authorList>
            <consortium name="US DOE Joint Genome Institute"/>
            <person name="Lucas S."/>
            <person name="Han J."/>
            <person name="Lapidus A."/>
            <person name="Cheng J.-F."/>
            <person name="Goodwin L."/>
            <person name="Pitluck S."/>
            <person name="Peters L."/>
            <person name="Chertkov O."/>
            <person name="Detter J.C."/>
            <person name="Han C."/>
            <person name="Tapia R."/>
            <person name="Land M."/>
            <person name="Hauser L."/>
            <person name="Kyrpides N."/>
            <person name="Ivanova N."/>
            <person name="Ovchinnikova G."/>
            <person name="Pagani I."/>
            <person name="Mead D."/>
            <person name="Brumm P."/>
            <person name="Woyke T."/>
        </authorList>
    </citation>
    <scope>NUCLEOTIDE SEQUENCE [LARGE SCALE GENOMIC DNA]</scope>
    <source>
        <strain evidence="9">ATCC 484 / DSM 20113 / JCM 1341 / NBRC 15513 / NCIMB 8980 / NCTC 7547</strain>
    </source>
</reference>
<dbReference type="GO" id="GO:0005507">
    <property type="term" value="F:copper ion binding"/>
    <property type="evidence" value="ECO:0007669"/>
    <property type="project" value="InterPro"/>
</dbReference>
<feature type="domain" description="CopC" evidence="7">
    <location>
        <begin position="71"/>
        <end position="162"/>
    </location>
</feature>
<dbReference type="InterPro" id="IPR014755">
    <property type="entry name" value="Cu-Rt/internalin_Ig-like"/>
</dbReference>
<evidence type="ECO:0000256" key="3">
    <source>
        <dbReference type="ARBA" id="ARBA00022729"/>
    </source>
</evidence>
<evidence type="ECO:0000313" key="9">
    <source>
        <dbReference type="Proteomes" id="UP000008460"/>
    </source>
</evidence>
<gene>
    <name evidence="8" type="ordered locus">Celf_0258</name>
</gene>
<dbReference type="GO" id="GO:0005886">
    <property type="term" value="C:plasma membrane"/>
    <property type="evidence" value="ECO:0007669"/>
    <property type="project" value="TreeGrafter"/>
</dbReference>
<organism evidence="8 9">
    <name type="scientific">Cellulomonas fimi (strain ATCC 484 / DSM 20113 / JCM 1341 / CCUG 24087 / LMG 16345 / NBRC 15513 / NCIMB 8980 / NCTC 7547 / NRS-133)</name>
    <dbReference type="NCBI Taxonomy" id="590998"/>
    <lineage>
        <taxon>Bacteria</taxon>
        <taxon>Bacillati</taxon>
        <taxon>Actinomycetota</taxon>
        <taxon>Actinomycetes</taxon>
        <taxon>Micrococcales</taxon>
        <taxon>Cellulomonadaceae</taxon>
        <taxon>Cellulomonas</taxon>
    </lineage>
</organism>
<feature type="compositionally biased region" description="Basic residues" evidence="5">
    <location>
        <begin position="8"/>
        <end position="20"/>
    </location>
</feature>
<dbReference type="GO" id="GO:0006825">
    <property type="term" value="P:copper ion transport"/>
    <property type="evidence" value="ECO:0007669"/>
    <property type="project" value="InterPro"/>
</dbReference>
<dbReference type="InterPro" id="IPR032694">
    <property type="entry name" value="CopC/D"/>
</dbReference>
<keyword evidence="3" id="KW-0732">Signal</keyword>
<evidence type="ECO:0000259" key="7">
    <source>
        <dbReference type="Pfam" id="PF04234"/>
    </source>
</evidence>
<feature type="region of interest" description="Disordered" evidence="5">
    <location>
        <begin position="174"/>
        <end position="220"/>
    </location>
</feature>
<protein>
    <submittedName>
        <fullName evidence="8">Copper resistance protein CopC</fullName>
    </submittedName>
</protein>
<evidence type="ECO:0000313" key="8">
    <source>
        <dbReference type="EMBL" id="AEE44403.1"/>
    </source>
</evidence>
<evidence type="ECO:0000256" key="2">
    <source>
        <dbReference type="ARBA" id="ARBA00022723"/>
    </source>
</evidence>
<dbReference type="GO" id="GO:0042597">
    <property type="term" value="C:periplasmic space"/>
    <property type="evidence" value="ECO:0007669"/>
    <property type="project" value="InterPro"/>
</dbReference>
<keyword evidence="4" id="KW-0186">Copper</keyword>
<proteinExistence type="predicted"/>
<dbReference type="PANTHER" id="PTHR34820:SF4">
    <property type="entry name" value="INNER MEMBRANE PROTEIN YEBZ"/>
    <property type="match status" value="1"/>
</dbReference>
<dbReference type="GO" id="GO:0046688">
    <property type="term" value="P:response to copper ion"/>
    <property type="evidence" value="ECO:0007669"/>
    <property type="project" value="InterPro"/>
</dbReference>
<evidence type="ECO:0000256" key="5">
    <source>
        <dbReference type="SAM" id="MobiDB-lite"/>
    </source>
</evidence>
<dbReference type="InterPro" id="IPR007348">
    <property type="entry name" value="CopC_dom"/>
</dbReference>
<feature type="compositionally biased region" description="Low complexity" evidence="5">
    <location>
        <begin position="184"/>
        <end position="199"/>
    </location>
</feature>
<dbReference type="Pfam" id="PF04234">
    <property type="entry name" value="CopC"/>
    <property type="match status" value="1"/>
</dbReference>
<dbReference type="GO" id="GO:0030313">
    <property type="term" value="C:cell envelope"/>
    <property type="evidence" value="ECO:0007669"/>
    <property type="project" value="UniProtKB-SubCell"/>
</dbReference>
<sequence length="276" mass="26635">MLDDMPRTARRPGPRPHGHHAPAAARVPSPTTPPSAGAHRPGSARRAAAGLLVTLVLAALALVGAPAAQAHNVLRSTDPADGTTLPFAPDRVVLTFDAAATALGTEVVVTAADGRVVSSGAPTLADATVTQPLAGELPAGAYTVLWRVTSVDGHPVEGAFGFVATAATVAGTGGAPVPTPTPTPTATAAATPAPTATAGEDAASPVPTATTGPTEDPQGSAVAGPLLVGIGGALVLAGGVAAGYLLRRRPADGTPTPTAGGADGPPDGRGPEGPTD</sequence>
<dbReference type="STRING" id="590998.Celf_0258"/>
<comment type="subcellular location">
    <subcellularLocation>
        <location evidence="1">Cell envelope</location>
    </subcellularLocation>
</comment>
<dbReference type="SUPFAM" id="SSF81296">
    <property type="entry name" value="E set domains"/>
    <property type="match status" value="1"/>
</dbReference>
<keyword evidence="6" id="KW-0812">Transmembrane</keyword>
<dbReference type="AlphaFoldDB" id="F4H691"/>
<name>F4H691_CELFA</name>
<accession>F4H691</accession>